<dbReference type="GO" id="GO:0006355">
    <property type="term" value="P:regulation of DNA-templated transcription"/>
    <property type="evidence" value="ECO:0007669"/>
    <property type="project" value="InterPro"/>
</dbReference>
<feature type="binding site" evidence="13">
    <location>
        <position position="324"/>
    </location>
    <ligand>
        <name>S-adenosyl-L-methionine</name>
        <dbReference type="ChEBI" id="CHEBI:59789"/>
    </ligand>
</feature>
<reference evidence="15 16" key="1">
    <citation type="submission" date="2017-08" db="EMBL/GenBank/DDBJ databases">
        <title>Complete Genome Sequence of Mesoplasma chauliocola.</title>
        <authorList>
            <person name="Knight T.F.Jr."/>
            <person name="Citino T."/>
        </authorList>
    </citation>
    <scope>NUCLEOTIDE SEQUENCE [LARGE SCALE GENOMIC DNA]</scope>
    <source>
        <strain evidence="15 16">CHPA-2</strain>
    </source>
</reference>
<dbReference type="SUPFAM" id="SSF53335">
    <property type="entry name" value="S-adenosyl-L-methionine-dependent methyltransferases"/>
    <property type="match status" value="1"/>
</dbReference>
<dbReference type="SUPFAM" id="SSF48013">
    <property type="entry name" value="NusB-like"/>
    <property type="match status" value="1"/>
</dbReference>
<dbReference type="PRINTS" id="PR02008">
    <property type="entry name" value="RCMTFAMILY"/>
</dbReference>
<keyword evidence="5" id="KW-0698">rRNA processing</keyword>
<keyword evidence="8 13" id="KW-0949">S-adenosyl-L-methionine</keyword>
<dbReference type="InterPro" id="IPR023267">
    <property type="entry name" value="RCMT"/>
</dbReference>
<dbReference type="InterPro" id="IPR049560">
    <property type="entry name" value="MeTrfase_RsmB-F_NOP2_cat"/>
</dbReference>
<evidence type="ECO:0000256" key="12">
    <source>
        <dbReference type="ARBA" id="ARBA00047283"/>
    </source>
</evidence>
<evidence type="ECO:0000256" key="11">
    <source>
        <dbReference type="ARBA" id="ARBA00031088"/>
    </source>
</evidence>
<sequence>MILVETNNSRKIAFEILKKVFKNKSFSNILLNDVSKMPISDKFKNLIFATVHGTITNQILLNEVTKKLVDAKKTNIDIQILLWMSIYQLRFLKTIPQYAVVNESVMIAKSINNKFAGLLNACLKKVIKNEEELFNFSSLDKLQKICIENSFPINLFSLIEKGYGFENAKRIAIDSNQKPVISFRVNTIKISFEDFFEKYKEEFDLQKTEVLNCLVSKKAIVKSDAYKNGEITIQDPASILVANTLNPSSNSKVLDMCSAPGGKLTHLSMIMQNTGTITGYEISENKIKLINENIQRLGCKNINLICGDATKINEKENYDFVLLDAPCSGFGVLKRKPEIKINKIDFKNVNSIVEIQKNLLETAYFNLSKNGTLVYSTCTINPEENQIQIANFIKKHNDIEIIEEKQLFGYEMNTDGFYICKMIKR</sequence>
<evidence type="ECO:0000256" key="13">
    <source>
        <dbReference type="PROSITE-ProRule" id="PRU01023"/>
    </source>
</evidence>
<dbReference type="Gene3D" id="3.40.50.150">
    <property type="entry name" value="Vaccinia Virus protein VP39"/>
    <property type="match status" value="1"/>
</dbReference>
<evidence type="ECO:0000256" key="5">
    <source>
        <dbReference type="ARBA" id="ARBA00022552"/>
    </source>
</evidence>
<dbReference type="KEGG" id="mchc:CK556_01095"/>
<dbReference type="PANTHER" id="PTHR22807:SF53">
    <property type="entry name" value="RIBOSOMAL RNA SMALL SUBUNIT METHYLTRANSFERASE B-RELATED"/>
    <property type="match status" value="1"/>
</dbReference>
<evidence type="ECO:0000313" key="15">
    <source>
        <dbReference type="EMBL" id="ASZ08954.1"/>
    </source>
</evidence>
<dbReference type="EC" id="2.1.1.176" evidence="3"/>
<evidence type="ECO:0000256" key="9">
    <source>
        <dbReference type="ARBA" id="ARBA00022884"/>
    </source>
</evidence>
<evidence type="ECO:0000256" key="1">
    <source>
        <dbReference type="ARBA" id="ARBA00002724"/>
    </source>
</evidence>
<keyword evidence="4" id="KW-0963">Cytoplasm</keyword>
<dbReference type="InterPro" id="IPR001678">
    <property type="entry name" value="MeTrfase_RsmB-F_NOP2_dom"/>
</dbReference>
<keyword evidence="9 13" id="KW-0694">RNA-binding</keyword>
<dbReference type="EMBL" id="CP023173">
    <property type="protein sequence ID" value="ASZ08954.1"/>
    <property type="molecule type" value="Genomic_DNA"/>
</dbReference>
<dbReference type="GO" id="GO:0008649">
    <property type="term" value="F:rRNA methyltransferase activity"/>
    <property type="evidence" value="ECO:0007669"/>
    <property type="project" value="InterPro"/>
</dbReference>
<dbReference type="PROSITE" id="PS51686">
    <property type="entry name" value="SAM_MT_RSMB_NOP"/>
    <property type="match status" value="1"/>
</dbReference>
<keyword evidence="16" id="KW-1185">Reference proteome</keyword>
<feature type="domain" description="SAM-dependent MTase RsmB/NOP-type" evidence="14">
    <location>
        <begin position="157"/>
        <end position="425"/>
    </location>
</feature>
<organism evidence="15 16">
    <name type="scientific">Mesoplasma chauliocola</name>
    <dbReference type="NCBI Taxonomy" id="216427"/>
    <lineage>
        <taxon>Bacteria</taxon>
        <taxon>Bacillati</taxon>
        <taxon>Mycoplasmatota</taxon>
        <taxon>Mollicutes</taxon>
        <taxon>Entomoplasmatales</taxon>
        <taxon>Entomoplasmataceae</taxon>
        <taxon>Mesoplasma</taxon>
    </lineage>
</organism>
<dbReference type="CDD" id="cd02440">
    <property type="entry name" value="AdoMet_MTases"/>
    <property type="match status" value="1"/>
</dbReference>
<evidence type="ECO:0000256" key="10">
    <source>
        <dbReference type="ARBA" id="ARBA00030399"/>
    </source>
</evidence>
<dbReference type="RefSeq" id="WP_027875241.1">
    <property type="nucleotide sequence ID" value="NZ_CP023173.1"/>
</dbReference>
<evidence type="ECO:0000256" key="8">
    <source>
        <dbReference type="ARBA" id="ARBA00022691"/>
    </source>
</evidence>
<dbReference type="AlphaFoldDB" id="A0A249SMP2"/>
<dbReference type="InterPro" id="IPR004573">
    <property type="entry name" value="rRNA_ssu_MeTfrase_B"/>
</dbReference>
<dbReference type="InterPro" id="IPR029063">
    <property type="entry name" value="SAM-dependent_MTases_sf"/>
</dbReference>
<dbReference type="NCBIfam" id="NF011494">
    <property type="entry name" value="PRK14902.1"/>
    <property type="match status" value="1"/>
</dbReference>
<evidence type="ECO:0000256" key="6">
    <source>
        <dbReference type="ARBA" id="ARBA00022603"/>
    </source>
</evidence>
<comment type="similarity">
    <text evidence="13">Belongs to the class I-like SAM-binding methyltransferase superfamily. RsmB/NOP family.</text>
</comment>
<evidence type="ECO:0000256" key="7">
    <source>
        <dbReference type="ARBA" id="ARBA00022679"/>
    </source>
</evidence>
<keyword evidence="6 13" id="KW-0489">Methyltransferase</keyword>
<feature type="binding site" evidence="13">
    <location>
        <position position="281"/>
    </location>
    <ligand>
        <name>S-adenosyl-L-methionine</name>
        <dbReference type="ChEBI" id="CHEBI:59789"/>
    </ligand>
</feature>
<feature type="active site" description="Nucleophile" evidence="13">
    <location>
        <position position="378"/>
    </location>
</feature>
<comment type="catalytic activity">
    <reaction evidence="12">
        <text>cytidine(967) in 16S rRNA + S-adenosyl-L-methionine = 5-methylcytidine(967) in 16S rRNA + S-adenosyl-L-homocysteine + H(+)</text>
        <dbReference type="Rhea" id="RHEA:42748"/>
        <dbReference type="Rhea" id="RHEA-COMP:10219"/>
        <dbReference type="Rhea" id="RHEA-COMP:10220"/>
        <dbReference type="ChEBI" id="CHEBI:15378"/>
        <dbReference type="ChEBI" id="CHEBI:57856"/>
        <dbReference type="ChEBI" id="CHEBI:59789"/>
        <dbReference type="ChEBI" id="CHEBI:74483"/>
        <dbReference type="ChEBI" id="CHEBI:82748"/>
        <dbReference type="EC" id="2.1.1.176"/>
    </reaction>
</comment>
<keyword evidence="7 13" id="KW-0808">Transferase</keyword>
<dbReference type="Pfam" id="PF01189">
    <property type="entry name" value="Methyltr_RsmB-F"/>
    <property type="match status" value="1"/>
</dbReference>
<name>A0A249SMP2_9MOLU</name>
<dbReference type="PANTHER" id="PTHR22807">
    <property type="entry name" value="NOP2 YEAST -RELATED NOL1/NOP2/FMU SUN DOMAIN-CONTAINING"/>
    <property type="match status" value="1"/>
</dbReference>
<dbReference type="InterPro" id="IPR035926">
    <property type="entry name" value="NusB-like_sf"/>
</dbReference>
<evidence type="ECO:0000313" key="16">
    <source>
        <dbReference type="Proteomes" id="UP000232229"/>
    </source>
</evidence>
<protein>
    <recommendedName>
        <fullName evidence="3">16S rRNA (cytosine(967)-C(5))-methyltransferase</fullName>
        <ecNumber evidence="3">2.1.1.176</ecNumber>
    </recommendedName>
    <alternativeName>
        <fullName evidence="10">16S rRNA m5C967 methyltransferase</fullName>
    </alternativeName>
    <alternativeName>
        <fullName evidence="11">rRNA (cytosine-C(5)-)-methyltransferase RsmB</fullName>
    </alternativeName>
</protein>
<feature type="binding site" evidence="13">
    <location>
        <position position="308"/>
    </location>
    <ligand>
        <name>S-adenosyl-L-methionine</name>
        <dbReference type="ChEBI" id="CHEBI:59789"/>
    </ligand>
</feature>
<accession>A0A249SMP2</accession>
<proteinExistence type="inferred from homology"/>
<dbReference type="GO" id="GO:0005737">
    <property type="term" value="C:cytoplasm"/>
    <property type="evidence" value="ECO:0007669"/>
    <property type="project" value="UniProtKB-SubCell"/>
</dbReference>
<evidence type="ECO:0000256" key="3">
    <source>
        <dbReference type="ARBA" id="ARBA00012140"/>
    </source>
</evidence>
<evidence type="ECO:0000259" key="14">
    <source>
        <dbReference type="PROSITE" id="PS51686"/>
    </source>
</evidence>
<evidence type="ECO:0000256" key="4">
    <source>
        <dbReference type="ARBA" id="ARBA00022490"/>
    </source>
</evidence>
<dbReference type="GO" id="GO:0003723">
    <property type="term" value="F:RNA binding"/>
    <property type="evidence" value="ECO:0007669"/>
    <property type="project" value="UniProtKB-UniRule"/>
</dbReference>
<gene>
    <name evidence="15" type="ORF">CK556_01095</name>
</gene>
<comment type="function">
    <text evidence="1">Specifically methylates the cytosine at position 967 (m5C967) of 16S rRNA.</text>
</comment>
<dbReference type="Proteomes" id="UP000232229">
    <property type="component" value="Chromosome"/>
</dbReference>
<dbReference type="Pfam" id="PF01029">
    <property type="entry name" value="NusB"/>
    <property type="match status" value="1"/>
</dbReference>
<dbReference type="STRING" id="1336232.GCA_000518825_00050"/>
<evidence type="ECO:0000256" key="2">
    <source>
        <dbReference type="ARBA" id="ARBA00004496"/>
    </source>
</evidence>
<feature type="binding site" evidence="13">
    <location>
        <begin position="257"/>
        <end position="263"/>
    </location>
    <ligand>
        <name>S-adenosyl-L-methionine</name>
        <dbReference type="ChEBI" id="CHEBI:59789"/>
    </ligand>
</feature>
<dbReference type="Gene3D" id="3.30.70.1170">
    <property type="entry name" value="Sun protein, domain 3"/>
    <property type="match status" value="1"/>
</dbReference>
<comment type="subcellular location">
    <subcellularLocation>
        <location evidence="2">Cytoplasm</location>
    </subcellularLocation>
</comment>
<dbReference type="InterPro" id="IPR006027">
    <property type="entry name" value="NusB_RsmB_TIM44"/>
</dbReference>
<dbReference type="Gene3D" id="1.10.940.10">
    <property type="entry name" value="NusB-like"/>
    <property type="match status" value="1"/>
</dbReference>
<dbReference type="NCBIfam" id="TIGR00563">
    <property type="entry name" value="rsmB"/>
    <property type="match status" value="1"/>
</dbReference>